<evidence type="ECO:0000313" key="2">
    <source>
        <dbReference type="Proteomes" id="UP000664277"/>
    </source>
</evidence>
<gene>
    <name evidence="1" type="ORF">J0M35_12825</name>
</gene>
<protein>
    <submittedName>
        <fullName evidence="1">Uncharacterized protein</fullName>
    </submittedName>
</protein>
<comment type="caution">
    <text evidence="1">The sequence shown here is derived from an EMBL/GenBank/DDBJ whole genome shotgun (WGS) entry which is preliminary data.</text>
</comment>
<evidence type="ECO:0000313" key="1">
    <source>
        <dbReference type="EMBL" id="MBN8661243.1"/>
    </source>
</evidence>
<dbReference type="EMBL" id="JAFLCK010000018">
    <property type="protein sequence ID" value="MBN8661243.1"/>
    <property type="molecule type" value="Genomic_DNA"/>
</dbReference>
<dbReference type="Proteomes" id="UP000664277">
    <property type="component" value="Unassembled WGS sequence"/>
</dbReference>
<name>A0A8J7TNQ5_9BACT</name>
<dbReference type="AlphaFoldDB" id="A0A8J7TNQ5"/>
<reference evidence="1" key="1">
    <citation type="submission" date="2021-02" db="EMBL/GenBank/DDBJ databases">
        <title>Genome-Resolved Metagenomics of a Microbial Community Performing Photosynthetic Biological Nutrient Removal.</title>
        <authorList>
            <person name="Mcdaniel E.A."/>
        </authorList>
    </citation>
    <scope>NUCLEOTIDE SEQUENCE</scope>
    <source>
        <strain evidence="1">UWPOB_OBS1</strain>
    </source>
</reference>
<organism evidence="1 2">
    <name type="scientific">Candidatus Obscuribacter phosphatis</name>
    <dbReference type="NCBI Taxonomy" id="1906157"/>
    <lineage>
        <taxon>Bacteria</taxon>
        <taxon>Bacillati</taxon>
        <taxon>Candidatus Melainabacteria</taxon>
        <taxon>Candidatus Obscuribacterales</taxon>
        <taxon>Candidatus Obscuribacteraceae</taxon>
        <taxon>Candidatus Obscuribacter</taxon>
    </lineage>
</organism>
<accession>A0A8J7TNQ5</accession>
<sequence length="208" mass="23927">MGQRHSLEFHVGNGGEIFILQFKNDLSHGVVGPDFDGLCRRYSCGVEPTKILEMTESERHDYFASCITKMMLQVSAKENLETEKIRLVDDLILKERENLEVTIASSRFDNWSIRAEYRIGEDSSLSVIAENLDSSRTFKILDLPLDEYEDARLLARTIKIKKSSVSVLSKHGKVAEHMLRRYSERLKILGVECRKRHFEIPLPDPCKI</sequence>
<proteinExistence type="predicted"/>